<dbReference type="PROSITE" id="PS50977">
    <property type="entry name" value="HTH_TETR_2"/>
    <property type="match status" value="1"/>
</dbReference>
<dbReference type="Gene3D" id="1.10.357.10">
    <property type="entry name" value="Tetracycline Repressor, domain 2"/>
    <property type="match status" value="1"/>
</dbReference>
<evidence type="ECO:0000259" key="6">
    <source>
        <dbReference type="PROSITE" id="PS50977"/>
    </source>
</evidence>
<dbReference type="Pfam" id="PF00440">
    <property type="entry name" value="TetR_N"/>
    <property type="match status" value="1"/>
</dbReference>
<dbReference type="Pfam" id="PF16859">
    <property type="entry name" value="TetR_C_11"/>
    <property type="match status" value="1"/>
</dbReference>
<dbReference type="EMBL" id="BAAAPE010000016">
    <property type="protein sequence ID" value="GAA2095739.1"/>
    <property type="molecule type" value="Genomic_DNA"/>
</dbReference>
<evidence type="ECO:0000313" key="8">
    <source>
        <dbReference type="Proteomes" id="UP001500016"/>
    </source>
</evidence>
<evidence type="ECO:0000256" key="2">
    <source>
        <dbReference type="ARBA" id="ARBA00023125"/>
    </source>
</evidence>
<feature type="DNA-binding region" description="H-T-H motif" evidence="4">
    <location>
        <begin position="66"/>
        <end position="85"/>
    </location>
</feature>
<feature type="domain" description="HTH tetR-type" evidence="6">
    <location>
        <begin position="43"/>
        <end position="103"/>
    </location>
</feature>
<dbReference type="SUPFAM" id="SSF48498">
    <property type="entry name" value="Tetracyclin repressor-like, C-terminal domain"/>
    <property type="match status" value="1"/>
</dbReference>
<reference evidence="8" key="1">
    <citation type="journal article" date="2019" name="Int. J. Syst. Evol. Microbiol.">
        <title>The Global Catalogue of Microorganisms (GCM) 10K type strain sequencing project: providing services to taxonomists for standard genome sequencing and annotation.</title>
        <authorList>
            <consortium name="The Broad Institute Genomics Platform"/>
            <consortium name="The Broad Institute Genome Sequencing Center for Infectious Disease"/>
            <person name="Wu L."/>
            <person name="Ma J."/>
        </authorList>
    </citation>
    <scope>NUCLEOTIDE SEQUENCE [LARGE SCALE GENOMIC DNA]</scope>
    <source>
        <strain evidence="8">JCM 15478</strain>
    </source>
</reference>
<sequence length="225" mass="24668">MYDTVSFASPAPRAARQTGGLMAGQASASAAPAAGQRRSRLTPEREREIYQAVLDSVREDGYDTLTMDSVATRTKSSKATLYRQWESKPNLVARALLAEQRVTIADIDTGTLAGDLHEMQRRVSGEIGRDTELLSGLGHAMQRDTDLERAVRSVLIEPEIQFFDTMLQRAIGRGEVSEGNPALEFVPHLMLGVMVGQRIIDGHEADPTFLERYVDAVVLPAVLTD</sequence>
<gene>
    <name evidence="7" type="ORF">GCM10009801_64850</name>
</gene>
<organism evidence="7 8">
    <name type="scientific">Streptomyces albiaxialis</name>
    <dbReference type="NCBI Taxonomy" id="329523"/>
    <lineage>
        <taxon>Bacteria</taxon>
        <taxon>Bacillati</taxon>
        <taxon>Actinomycetota</taxon>
        <taxon>Actinomycetes</taxon>
        <taxon>Kitasatosporales</taxon>
        <taxon>Streptomycetaceae</taxon>
        <taxon>Streptomyces</taxon>
    </lineage>
</organism>
<evidence type="ECO:0000256" key="5">
    <source>
        <dbReference type="SAM" id="MobiDB-lite"/>
    </source>
</evidence>
<dbReference type="InterPro" id="IPR001647">
    <property type="entry name" value="HTH_TetR"/>
</dbReference>
<dbReference type="InterPro" id="IPR050109">
    <property type="entry name" value="HTH-type_TetR-like_transc_reg"/>
</dbReference>
<evidence type="ECO:0000256" key="4">
    <source>
        <dbReference type="PROSITE-ProRule" id="PRU00335"/>
    </source>
</evidence>
<proteinExistence type="predicted"/>
<dbReference type="PANTHER" id="PTHR30055">
    <property type="entry name" value="HTH-TYPE TRANSCRIPTIONAL REGULATOR RUTR"/>
    <property type="match status" value="1"/>
</dbReference>
<keyword evidence="2 4" id="KW-0238">DNA-binding</keyword>
<dbReference type="Proteomes" id="UP001500016">
    <property type="component" value="Unassembled WGS sequence"/>
</dbReference>
<accession>A0ABP5IC85</accession>
<feature type="compositionally biased region" description="Low complexity" evidence="5">
    <location>
        <begin position="23"/>
        <end position="36"/>
    </location>
</feature>
<evidence type="ECO:0000313" key="7">
    <source>
        <dbReference type="EMBL" id="GAA2095739.1"/>
    </source>
</evidence>
<dbReference type="Gene3D" id="1.10.10.60">
    <property type="entry name" value="Homeodomain-like"/>
    <property type="match status" value="1"/>
</dbReference>
<name>A0ABP5IC85_9ACTN</name>
<dbReference type="SUPFAM" id="SSF46689">
    <property type="entry name" value="Homeodomain-like"/>
    <property type="match status" value="1"/>
</dbReference>
<dbReference type="InterPro" id="IPR011075">
    <property type="entry name" value="TetR_C"/>
</dbReference>
<feature type="region of interest" description="Disordered" evidence="5">
    <location>
        <begin position="16"/>
        <end position="44"/>
    </location>
</feature>
<dbReference type="InterPro" id="IPR009057">
    <property type="entry name" value="Homeodomain-like_sf"/>
</dbReference>
<keyword evidence="8" id="KW-1185">Reference proteome</keyword>
<keyword evidence="1" id="KW-0805">Transcription regulation</keyword>
<dbReference type="InterPro" id="IPR036271">
    <property type="entry name" value="Tet_transcr_reg_TetR-rel_C_sf"/>
</dbReference>
<keyword evidence="3" id="KW-0804">Transcription</keyword>
<dbReference type="PANTHER" id="PTHR30055:SF149">
    <property type="entry name" value="TETR-FAMILY TRANSCRIPTIONAL REGULATOR"/>
    <property type="match status" value="1"/>
</dbReference>
<comment type="caution">
    <text evidence="7">The sequence shown here is derived from an EMBL/GenBank/DDBJ whole genome shotgun (WGS) entry which is preliminary data.</text>
</comment>
<evidence type="ECO:0000256" key="1">
    <source>
        <dbReference type="ARBA" id="ARBA00023015"/>
    </source>
</evidence>
<evidence type="ECO:0000256" key="3">
    <source>
        <dbReference type="ARBA" id="ARBA00023163"/>
    </source>
</evidence>
<protein>
    <submittedName>
        <fullName evidence="7">TetR/AcrR family transcriptional regulator</fullName>
    </submittedName>
</protein>